<evidence type="ECO:0000259" key="5">
    <source>
        <dbReference type="Pfam" id="PF07940"/>
    </source>
</evidence>
<dbReference type="Gene3D" id="2.70.98.70">
    <property type="match status" value="1"/>
</dbReference>
<protein>
    <submittedName>
        <fullName evidence="7">Heparinase II/III family protein</fullName>
    </submittedName>
</protein>
<organism evidence="7 8">
    <name type="scientific">Bacillus selenitireducens (strain ATCC 700615 / DSM 15326 / MLS10)</name>
    <dbReference type="NCBI Taxonomy" id="439292"/>
    <lineage>
        <taxon>Bacteria</taxon>
        <taxon>Bacillati</taxon>
        <taxon>Bacillota</taxon>
        <taxon>Bacilli</taxon>
        <taxon>Bacillales</taxon>
        <taxon>Bacillaceae</taxon>
        <taxon>Salisediminibacterium</taxon>
    </lineage>
</organism>
<evidence type="ECO:0000256" key="1">
    <source>
        <dbReference type="ARBA" id="ARBA00004418"/>
    </source>
</evidence>
<dbReference type="InterPro" id="IPR008929">
    <property type="entry name" value="Chondroitin_lyas"/>
</dbReference>
<dbReference type="PANTHER" id="PTHR39210">
    <property type="entry name" value="HEPARIN-SULFATE LYASE"/>
    <property type="match status" value="1"/>
</dbReference>
<dbReference type="STRING" id="439292.Bsel_0454"/>
<dbReference type="HOGENOM" id="CLU_013047_2_0_9"/>
<dbReference type="EMBL" id="CP001791">
    <property type="protein sequence ID" value="ADH97992.1"/>
    <property type="molecule type" value="Genomic_DNA"/>
</dbReference>
<dbReference type="RefSeq" id="WP_013171421.1">
    <property type="nucleotide sequence ID" value="NC_014219.1"/>
</dbReference>
<dbReference type="Pfam" id="PF16889">
    <property type="entry name" value="Hepar_II_III_N"/>
    <property type="match status" value="1"/>
</dbReference>
<dbReference type="GO" id="GO:0042597">
    <property type="term" value="C:periplasmic space"/>
    <property type="evidence" value="ECO:0007669"/>
    <property type="project" value="UniProtKB-SubCell"/>
</dbReference>
<dbReference type="AlphaFoldDB" id="D6XXD5"/>
<evidence type="ECO:0000313" key="7">
    <source>
        <dbReference type="EMBL" id="ADH97992.1"/>
    </source>
</evidence>
<dbReference type="Gene3D" id="1.50.10.100">
    <property type="entry name" value="Chondroitin AC/alginate lyase"/>
    <property type="match status" value="1"/>
</dbReference>
<dbReference type="eggNOG" id="COG5360">
    <property type="taxonomic scope" value="Bacteria"/>
</dbReference>
<keyword evidence="3" id="KW-0574">Periplasm</keyword>
<dbReference type="GO" id="GO:0016829">
    <property type="term" value="F:lyase activity"/>
    <property type="evidence" value="ECO:0007669"/>
    <property type="project" value="UniProtKB-KW"/>
</dbReference>
<feature type="domain" description="Heparin-sulfate lyase N-terminal" evidence="6">
    <location>
        <begin position="14"/>
        <end position="242"/>
    </location>
</feature>
<dbReference type="InterPro" id="IPR031680">
    <property type="entry name" value="Hepar_II_III_N"/>
</dbReference>
<dbReference type="InterPro" id="IPR012480">
    <property type="entry name" value="Hepar_II_III_C"/>
</dbReference>
<feature type="domain" description="Heparinase II/III-like C-terminal" evidence="5">
    <location>
        <begin position="296"/>
        <end position="463"/>
    </location>
</feature>
<proteinExistence type="predicted"/>
<accession>D6XXD5</accession>
<reference evidence="7" key="1">
    <citation type="submission" date="2009-10" db="EMBL/GenBank/DDBJ databases">
        <title>Complete sequence of Bacillus selenitireducens MLS10.</title>
        <authorList>
            <consortium name="US DOE Joint Genome Institute"/>
            <person name="Lucas S."/>
            <person name="Copeland A."/>
            <person name="Lapidus A."/>
            <person name="Glavina del Rio T."/>
            <person name="Dalin E."/>
            <person name="Tice H."/>
            <person name="Bruce D."/>
            <person name="Goodwin L."/>
            <person name="Pitluck S."/>
            <person name="Sims D."/>
            <person name="Brettin T."/>
            <person name="Detter J.C."/>
            <person name="Han C."/>
            <person name="Larimer F."/>
            <person name="Land M."/>
            <person name="Hauser L."/>
            <person name="Kyrpides N."/>
            <person name="Ovchinnikova G."/>
            <person name="Stolz J."/>
        </authorList>
    </citation>
    <scope>NUCLEOTIDE SEQUENCE [LARGE SCALE GENOMIC DNA]</scope>
    <source>
        <strain evidence="7">MLS10</strain>
    </source>
</reference>
<keyword evidence="2" id="KW-0732">Signal</keyword>
<dbReference type="PANTHER" id="PTHR39210:SF1">
    <property type="entry name" value="HEPARIN-SULFATE LYASE"/>
    <property type="match status" value="1"/>
</dbReference>
<dbReference type="OrthoDB" id="7335480at2"/>
<evidence type="ECO:0000313" key="8">
    <source>
        <dbReference type="Proteomes" id="UP000000271"/>
    </source>
</evidence>
<name>D6XXD5_BACIE</name>
<evidence type="ECO:0000259" key="6">
    <source>
        <dbReference type="Pfam" id="PF16889"/>
    </source>
</evidence>
<evidence type="ECO:0000256" key="2">
    <source>
        <dbReference type="ARBA" id="ARBA00022729"/>
    </source>
</evidence>
<keyword evidence="4" id="KW-0456">Lyase</keyword>
<comment type="subcellular location">
    <subcellularLocation>
        <location evidence="1">Periplasm</location>
    </subcellularLocation>
</comment>
<evidence type="ECO:0000256" key="3">
    <source>
        <dbReference type="ARBA" id="ARBA00022764"/>
    </source>
</evidence>
<sequence>MEPCSDVVTLPLPIDWTYCHNDDLEWTYMLNRMKFMEDLAFASLYKGDNRYRDSFEFYLEDWMRQHGDGETAVVWRKIDCALRIVHLIRAKAFLCACQSWNNRCESLFSRLAGQTSEYLLRSFTSVDAQSNWGFIETNALIQLAIMQTGKAGFAETVKEAMRRLELMVTLQIGGDGVHLEQSPGYHHEVLRNLFECVHLSELNGICVPADVKEGLKKMFKASSRMIRPDGSQPQFGDSDILDIRPFMALAAYRYHDESFVPPLLGTVTFDTLWYTAGDLFCHQERYIKDSNDPLRDWLEDSGLQIARSGWERHSDYVCMNAGEMGLSAHGHDDLTHFEWLVDGVPFVISTGRGTYRESSLRKQLKTAKGHNMVLIDDKMPSTYGDTWSWLQEAAPVNAKMTSAKGYTYMRAAHDGYLSLQSGGLITRELILTPRGSLVVIDSILGGGSHHYQQAFHVSERFTVWKPNKQTLRFNYASLSIKMQQCTPG</sequence>
<dbReference type="Proteomes" id="UP000000271">
    <property type="component" value="Chromosome"/>
</dbReference>
<dbReference type="Pfam" id="PF07940">
    <property type="entry name" value="Hepar_II_III_C"/>
    <property type="match status" value="1"/>
</dbReference>
<gene>
    <name evidence="7" type="ordered locus">Bsel_0454</name>
</gene>
<keyword evidence="8" id="KW-1185">Reference proteome</keyword>
<dbReference type="KEGG" id="bse:Bsel_0454"/>
<dbReference type="SUPFAM" id="SSF48230">
    <property type="entry name" value="Chondroitin AC/alginate lyase"/>
    <property type="match status" value="1"/>
</dbReference>
<evidence type="ECO:0000256" key="4">
    <source>
        <dbReference type="ARBA" id="ARBA00023239"/>
    </source>
</evidence>